<dbReference type="Proteomes" id="UP000299102">
    <property type="component" value="Unassembled WGS sequence"/>
</dbReference>
<dbReference type="EMBL" id="BGZK01000186">
    <property type="protein sequence ID" value="GBP26843.1"/>
    <property type="molecule type" value="Genomic_DNA"/>
</dbReference>
<dbReference type="AlphaFoldDB" id="A0A4C1UK56"/>
<name>A0A4C1UK56_EUMVA</name>
<evidence type="ECO:0000313" key="2">
    <source>
        <dbReference type="Proteomes" id="UP000299102"/>
    </source>
</evidence>
<keyword evidence="2" id="KW-1185">Reference proteome</keyword>
<gene>
    <name evidence="1" type="ORF">EVAR_16423_1</name>
</gene>
<reference evidence="1 2" key="1">
    <citation type="journal article" date="2019" name="Commun. Biol.">
        <title>The bagworm genome reveals a unique fibroin gene that provides high tensile strength.</title>
        <authorList>
            <person name="Kono N."/>
            <person name="Nakamura H."/>
            <person name="Ohtoshi R."/>
            <person name="Tomita M."/>
            <person name="Numata K."/>
            <person name="Arakawa K."/>
        </authorList>
    </citation>
    <scope>NUCLEOTIDE SEQUENCE [LARGE SCALE GENOMIC DNA]</scope>
</reference>
<sequence length="100" mass="10822">MTPLGLQVSMEPSKHDIKKVQISYELQTHGAEWVFSEPQAATLTTKPAASLCTHYCPTLSSFEAIGLCSLLDLGFPPNYDVRPWATNSSGSGQATSHGKR</sequence>
<evidence type="ECO:0000313" key="1">
    <source>
        <dbReference type="EMBL" id="GBP26843.1"/>
    </source>
</evidence>
<protein>
    <submittedName>
        <fullName evidence="1">Uncharacterized protein</fullName>
    </submittedName>
</protein>
<organism evidence="1 2">
    <name type="scientific">Eumeta variegata</name>
    <name type="common">Bagworm moth</name>
    <name type="synonym">Eumeta japonica</name>
    <dbReference type="NCBI Taxonomy" id="151549"/>
    <lineage>
        <taxon>Eukaryota</taxon>
        <taxon>Metazoa</taxon>
        <taxon>Ecdysozoa</taxon>
        <taxon>Arthropoda</taxon>
        <taxon>Hexapoda</taxon>
        <taxon>Insecta</taxon>
        <taxon>Pterygota</taxon>
        <taxon>Neoptera</taxon>
        <taxon>Endopterygota</taxon>
        <taxon>Lepidoptera</taxon>
        <taxon>Glossata</taxon>
        <taxon>Ditrysia</taxon>
        <taxon>Tineoidea</taxon>
        <taxon>Psychidae</taxon>
        <taxon>Oiketicinae</taxon>
        <taxon>Eumeta</taxon>
    </lineage>
</organism>
<accession>A0A4C1UK56</accession>
<proteinExistence type="predicted"/>
<comment type="caution">
    <text evidence="1">The sequence shown here is derived from an EMBL/GenBank/DDBJ whole genome shotgun (WGS) entry which is preliminary data.</text>
</comment>